<gene>
    <name evidence="1" type="ORF">EV213_12248</name>
</gene>
<reference evidence="1 2" key="1">
    <citation type="submission" date="2019-03" db="EMBL/GenBank/DDBJ databases">
        <title>Genomic Encyclopedia of Type Strains, Phase IV (KMG-IV): sequencing the most valuable type-strain genomes for metagenomic binning, comparative biology and taxonomic classification.</title>
        <authorList>
            <person name="Goeker M."/>
        </authorList>
    </citation>
    <scope>NUCLEOTIDE SEQUENCE [LARGE SCALE GENOMIC DNA]</scope>
    <source>
        <strain evidence="1 2">DSM 28697</strain>
    </source>
</reference>
<accession>A0A4R6TQN9</accession>
<dbReference type="AlphaFoldDB" id="A0A4R6TQN9"/>
<comment type="caution">
    <text evidence="1">The sequence shown here is derived from an EMBL/GenBank/DDBJ whole genome shotgun (WGS) entry which is preliminary data.</text>
</comment>
<dbReference type="InterPro" id="IPR025017">
    <property type="entry name" value="DUF3954"/>
</dbReference>
<keyword evidence="2" id="KW-1185">Reference proteome</keyword>
<proteinExistence type="predicted"/>
<evidence type="ECO:0000313" key="1">
    <source>
        <dbReference type="EMBL" id="TDQ35261.1"/>
    </source>
</evidence>
<evidence type="ECO:0000313" key="2">
    <source>
        <dbReference type="Proteomes" id="UP000295632"/>
    </source>
</evidence>
<sequence>MKKIEVDAQTMTASIPADENSVYVVRDGMVYQVSCPSSGYGEHELRWLGGRVDTCKEIKTHKFGA</sequence>
<organism evidence="1 2">
    <name type="scientific">Aureibacillus halotolerans</name>
    <dbReference type="NCBI Taxonomy" id="1508390"/>
    <lineage>
        <taxon>Bacteria</taxon>
        <taxon>Bacillati</taxon>
        <taxon>Bacillota</taxon>
        <taxon>Bacilli</taxon>
        <taxon>Bacillales</taxon>
        <taxon>Bacillaceae</taxon>
        <taxon>Aureibacillus</taxon>
    </lineage>
</organism>
<dbReference type="Proteomes" id="UP000295632">
    <property type="component" value="Unassembled WGS sequence"/>
</dbReference>
<dbReference type="Pfam" id="PF13128">
    <property type="entry name" value="DUF3954"/>
    <property type="match status" value="1"/>
</dbReference>
<dbReference type="EMBL" id="SNYJ01000022">
    <property type="protein sequence ID" value="TDQ35261.1"/>
    <property type="molecule type" value="Genomic_DNA"/>
</dbReference>
<protein>
    <submittedName>
        <fullName evidence="1">Uncharacterized protein DUF3954</fullName>
    </submittedName>
</protein>
<dbReference type="RefSeq" id="WP_243740261.1">
    <property type="nucleotide sequence ID" value="NZ_SNYJ01000022.1"/>
</dbReference>
<name>A0A4R6TQN9_9BACI</name>